<dbReference type="EMBL" id="VENC01000008">
    <property type="protein sequence ID" value="MTI98732.1"/>
    <property type="molecule type" value="Genomic_DNA"/>
</dbReference>
<dbReference type="Proteomes" id="UP000431462">
    <property type="component" value="Unassembled WGS sequence"/>
</dbReference>
<sequence>MDDIRIFESTQGPAEKPGDGAIAEDMAEQLIEALAGWTAHANDRLPEAAQLGIQLDRPEWIDTRNPAHAIHELHRIGNQLPRHLPAPSASLDWTEGELNAYQVLIGIRACSDSLNAVSASPDELVSIAKSFLDLGVIVTQAHVQPWERFAALELRKQIALTKANKGTPAGSANAERRLNTAEQRALWQREAEKLWQANSRLSKSAISRLLVERFGLAPQQGQWIRKNITRHK</sequence>
<evidence type="ECO:0000313" key="2">
    <source>
        <dbReference type="Proteomes" id="UP000431462"/>
    </source>
</evidence>
<comment type="caution">
    <text evidence="1">The sequence shown here is derived from an EMBL/GenBank/DDBJ whole genome shotgun (WGS) entry which is preliminary data.</text>
</comment>
<evidence type="ECO:0000313" key="1">
    <source>
        <dbReference type="EMBL" id="MTI98732.1"/>
    </source>
</evidence>
<organism evidence="1 2">
    <name type="scientific">Marinobacter adhaerens</name>
    <dbReference type="NCBI Taxonomy" id="1033846"/>
    <lineage>
        <taxon>Bacteria</taxon>
        <taxon>Pseudomonadati</taxon>
        <taxon>Pseudomonadota</taxon>
        <taxon>Gammaproteobacteria</taxon>
        <taxon>Pseudomonadales</taxon>
        <taxon>Marinobacteraceae</taxon>
        <taxon>Marinobacter</taxon>
    </lineage>
</organism>
<dbReference type="AlphaFoldDB" id="A0A844HX86"/>
<accession>A0A844HX86</accession>
<reference evidence="1 2" key="1">
    <citation type="submission" date="2019-06" db="EMBL/GenBank/DDBJ databases">
        <title>Enrichment of Autotrophic Halophilic Microorganisms from Red Sea Brine Pool Using Microbial Electrosynthesis System.</title>
        <authorList>
            <person name="Alqahtani M.F."/>
            <person name="Bajracharya S."/>
            <person name="Katuri K.P."/>
            <person name="Ali M."/>
            <person name="Saikaly P.E."/>
        </authorList>
    </citation>
    <scope>NUCLEOTIDE SEQUENCE [LARGE SCALE GENOMIC DNA]</scope>
    <source>
        <strain evidence="1">MES15</strain>
    </source>
</reference>
<name>A0A844HX86_9GAMM</name>
<gene>
    <name evidence="1" type="ORF">FH752_08935</name>
</gene>
<protein>
    <submittedName>
        <fullName evidence="1">Uncharacterized protein</fullName>
    </submittedName>
</protein>
<proteinExistence type="predicted"/>